<protein>
    <recommendedName>
        <fullName evidence="11">AA9 family lytic polysaccharide monooxygenase</fullName>
        <ecNumber evidence="11">1.14.99.56</ecNumber>
    </recommendedName>
    <alternativeName>
        <fullName evidence="11">Endo-beta-1,4-glucanase</fullName>
    </alternativeName>
    <alternativeName>
        <fullName evidence="11">Glycosyl hydrolase 61 family protein</fullName>
    </alternativeName>
</protein>
<dbReference type="VEuPathDB" id="FungiDB:A1O9_09663"/>
<keyword evidence="14" id="KW-1185">Reference proteome</keyword>
<name>A0A072P3R0_9EURO</name>
<evidence type="ECO:0000256" key="11">
    <source>
        <dbReference type="RuleBase" id="RU368122"/>
    </source>
</evidence>
<evidence type="ECO:0000256" key="5">
    <source>
        <dbReference type="ARBA" id="ARBA00023008"/>
    </source>
</evidence>
<reference evidence="13 14" key="1">
    <citation type="submission" date="2013-03" db="EMBL/GenBank/DDBJ databases">
        <title>The Genome Sequence of Exophiala aquamarina CBS 119918.</title>
        <authorList>
            <consortium name="The Broad Institute Genomics Platform"/>
            <person name="Cuomo C."/>
            <person name="de Hoog S."/>
            <person name="Gorbushina A."/>
            <person name="Walker B."/>
            <person name="Young S.K."/>
            <person name="Zeng Q."/>
            <person name="Gargeya S."/>
            <person name="Fitzgerald M."/>
            <person name="Haas B."/>
            <person name="Abouelleil A."/>
            <person name="Allen A.W."/>
            <person name="Alvarado L."/>
            <person name="Arachchi H.M."/>
            <person name="Berlin A.M."/>
            <person name="Chapman S.B."/>
            <person name="Gainer-Dewar J."/>
            <person name="Goldberg J."/>
            <person name="Griggs A."/>
            <person name="Gujja S."/>
            <person name="Hansen M."/>
            <person name="Howarth C."/>
            <person name="Imamovic A."/>
            <person name="Ireland A."/>
            <person name="Larimer J."/>
            <person name="McCowan C."/>
            <person name="Murphy C."/>
            <person name="Pearson M."/>
            <person name="Poon T.W."/>
            <person name="Priest M."/>
            <person name="Roberts A."/>
            <person name="Saif S."/>
            <person name="Shea T."/>
            <person name="Sisk P."/>
            <person name="Sykes S."/>
            <person name="Wortman J."/>
            <person name="Nusbaum C."/>
            <person name="Birren B."/>
        </authorList>
    </citation>
    <scope>NUCLEOTIDE SEQUENCE [LARGE SCALE GENOMIC DNA]</scope>
    <source>
        <strain evidence="13 14">CBS 119918</strain>
    </source>
</reference>
<gene>
    <name evidence="13" type="ORF">A1O9_09663</name>
</gene>
<dbReference type="OrthoDB" id="4152669at2759"/>
<dbReference type="Gene3D" id="2.70.50.70">
    <property type="match status" value="2"/>
</dbReference>
<comment type="catalytic activity">
    <reaction evidence="10 11">
        <text>[(1-&gt;4)-beta-D-glucosyl]n+m + reduced acceptor + O2 = 4-dehydro-beta-D-glucosyl-[(1-&gt;4)-beta-D-glucosyl]n-1 + [(1-&gt;4)-beta-D-glucosyl]m + acceptor + H2O.</text>
        <dbReference type="EC" id="1.14.99.56"/>
    </reaction>
</comment>
<comment type="subcellular location">
    <subcellularLocation>
        <location evidence="2 11">Secreted</location>
    </subcellularLocation>
</comment>
<keyword evidence="8 11" id="KW-0624">Polysaccharide degradation</keyword>
<organism evidence="13 14">
    <name type="scientific">Exophiala aquamarina CBS 119918</name>
    <dbReference type="NCBI Taxonomy" id="1182545"/>
    <lineage>
        <taxon>Eukaryota</taxon>
        <taxon>Fungi</taxon>
        <taxon>Dikarya</taxon>
        <taxon>Ascomycota</taxon>
        <taxon>Pezizomycotina</taxon>
        <taxon>Eurotiomycetes</taxon>
        <taxon>Chaetothyriomycetidae</taxon>
        <taxon>Chaetothyriales</taxon>
        <taxon>Herpotrichiellaceae</taxon>
        <taxon>Exophiala</taxon>
    </lineage>
</organism>
<dbReference type="EMBL" id="AMGV01000010">
    <property type="protein sequence ID" value="KEF54496.1"/>
    <property type="molecule type" value="Genomic_DNA"/>
</dbReference>
<dbReference type="InterPro" id="IPR049892">
    <property type="entry name" value="AA9"/>
</dbReference>
<dbReference type="GO" id="GO:0005576">
    <property type="term" value="C:extracellular region"/>
    <property type="evidence" value="ECO:0007669"/>
    <property type="project" value="UniProtKB-SubCell"/>
</dbReference>
<dbReference type="PANTHER" id="PTHR33353:SF17">
    <property type="entry name" value="ENDO-BETA-1,4-GLUCANASE D"/>
    <property type="match status" value="1"/>
</dbReference>
<evidence type="ECO:0000259" key="12">
    <source>
        <dbReference type="Pfam" id="PF03443"/>
    </source>
</evidence>
<evidence type="ECO:0000256" key="4">
    <source>
        <dbReference type="ARBA" id="ARBA00023001"/>
    </source>
</evidence>
<comment type="similarity">
    <text evidence="9">Belongs to the polysaccharide monooxygenase AA9 family.</text>
</comment>
<evidence type="ECO:0000256" key="6">
    <source>
        <dbReference type="ARBA" id="ARBA00023157"/>
    </source>
</evidence>
<dbReference type="GeneID" id="25284571"/>
<comment type="domain">
    <text evidence="11">Has a modular structure: an endo-beta-1,4-glucanase catalytic module at the N-terminus, a linker rich in serines and threonines, and a C-terminal carbohydrate-binding module (CBM).</text>
</comment>
<dbReference type="Pfam" id="PF03443">
    <property type="entry name" value="AA9"/>
    <property type="match status" value="1"/>
</dbReference>
<dbReference type="AlphaFoldDB" id="A0A072P3R0"/>
<keyword evidence="7 11" id="KW-0119">Carbohydrate metabolism</keyword>
<evidence type="ECO:0000256" key="2">
    <source>
        <dbReference type="ARBA" id="ARBA00004613"/>
    </source>
</evidence>
<dbReference type="InterPro" id="IPR005103">
    <property type="entry name" value="AA9_LPMO"/>
</dbReference>
<keyword evidence="5" id="KW-0186">Copper</keyword>
<feature type="domain" description="Auxiliary Activity family 9 catalytic" evidence="12">
    <location>
        <begin position="50"/>
        <end position="89"/>
    </location>
</feature>
<evidence type="ECO:0000256" key="3">
    <source>
        <dbReference type="ARBA" id="ARBA00022525"/>
    </source>
</evidence>
<evidence type="ECO:0000256" key="9">
    <source>
        <dbReference type="ARBA" id="ARBA00044502"/>
    </source>
</evidence>
<dbReference type="HOGENOM" id="CLU_1865114_0_0_1"/>
<proteinExistence type="inferred from homology"/>
<evidence type="ECO:0000313" key="13">
    <source>
        <dbReference type="EMBL" id="KEF54496.1"/>
    </source>
</evidence>
<comment type="function">
    <text evidence="11">Lytic polysaccharide monooxygenase (LMPO) that depolymerizes crystalline and amorphous polysaccharides via the oxidation of scissile alpha- or beta-(1-4)-glycosidic bonds, yielding C1 and/or C4 oxidation products. Catalysis by LPMOs requires the reduction of the active-site copper from Cu(II) to Cu(I) by a reducing agent and H(2)O(2) or O(2) as a cosubstrate.</text>
</comment>
<comment type="cofactor">
    <cofactor evidence="1">
        <name>Cu(2+)</name>
        <dbReference type="ChEBI" id="CHEBI:29036"/>
    </cofactor>
</comment>
<dbReference type="EC" id="1.14.99.56" evidence="11"/>
<dbReference type="STRING" id="1182545.A0A072P3R0"/>
<keyword evidence="6 11" id="KW-1015">Disulfide bond</keyword>
<dbReference type="GO" id="GO:0030248">
    <property type="term" value="F:cellulose binding"/>
    <property type="evidence" value="ECO:0007669"/>
    <property type="project" value="UniProtKB-UniRule"/>
</dbReference>
<dbReference type="GO" id="GO:0008810">
    <property type="term" value="F:cellulase activity"/>
    <property type="evidence" value="ECO:0007669"/>
    <property type="project" value="UniProtKB-UniRule"/>
</dbReference>
<evidence type="ECO:0000256" key="10">
    <source>
        <dbReference type="ARBA" id="ARBA00045077"/>
    </source>
</evidence>
<evidence type="ECO:0000256" key="7">
    <source>
        <dbReference type="ARBA" id="ARBA00023277"/>
    </source>
</evidence>
<dbReference type="GO" id="GO:0030245">
    <property type="term" value="P:cellulose catabolic process"/>
    <property type="evidence" value="ECO:0007669"/>
    <property type="project" value="UniProtKB-UniRule"/>
</dbReference>
<dbReference type="RefSeq" id="XP_013257086.1">
    <property type="nucleotide sequence ID" value="XM_013401632.1"/>
</dbReference>
<keyword evidence="3 11" id="KW-0964">Secreted</keyword>
<sequence>MTCNINNVATAKTLSVKAGDKVHFEWHHEDRCAGDQIIDPSHKSPVLGYIAPGDYLLRGETIALHEGFFVSGAQFYMECVQIKITSPEAPPFPQAFQSLEITLLPTLVFSLICTMALSHIQSRTTSLRWRILWSRAY</sequence>
<evidence type="ECO:0000256" key="8">
    <source>
        <dbReference type="ARBA" id="ARBA00023326"/>
    </source>
</evidence>
<dbReference type="Proteomes" id="UP000027920">
    <property type="component" value="Unassembled WGS sequence"/>
</dbReference>
<evidence type="ECO:0000256" key="1">
    <source>
        <dbReference type="ARBA" id="ARBA00001973"/>
    </source>
</evidence>
<dbReference type="PANTHER" id="PTHR33353">
    <property type="entry name" value="PUTATIVE (AFU_ORTHOLOGUE AFUA_1G12560)-RELATED"/>
    <property type="match status" value="1"/>
</dbReference>
<evidence type="ECO:0000313" key="14">
    <source>
        <dbReference type="Proteomes" id="UP000027920"/>
    </source>
</evidence>
<keyword evidence="4 11" id="KW-0136">Cellulose degradation</keyword>
<accession>A0A072P3R0</accession>
<comment type="caution">
    <text evidence="13">The sequence shown here is derived from an EMBL/GenBank/DDBJ whole genome shotgun (WGS) entry which is preliminary data.</text>
</comment>